<comment type="similarity">
    <text evidence="2">Belongs to the engrailed homeobox family.</text>
</comment>
<dbReference type="SMART" id="SM00389">
    <property type="entry name" value="HOX"/>
    <property type="match status" value="1"/>
</dbReference>
<feature type="compositionally biased region" description="Polar residues" evidence="8">
    <location>
        <begin position="229"/>
        <end position="251"/>
    </location>
</feature>
<dbReference type="PROSITE" id="PS00027">
    <property type="entry name" value="HOMEOBOX_1"/>
    <property type="match status" value="1"/>
</dbReference>
<evidence type="ECO:0000256" key="6">
    <source>
        <dbReference type="PROSITE-ProRule" id="PRU00108"/>
    </source>
</evidence>
<name>A0A9P4VSV3_9PEZI</name>
<dbReference type="PANTHER" id="PTHR24341:SF6">
    <property type="entry name" value="HOMEOBOX PROTEIN INVECTED"/>
    <property type="match status" value="1"/>
</dbReference>
<dbReference type="InterPro" id="IPR001356">
    <property type="entry name" value="HD"/>
</dbReference>
<evidence type="ECO:0000313" key="11">
    <source>
        <dbReference type="Proteomes" id="UP000799429"/>
    </source>
</evidence>
<evidence type="ECO:0000256" key="5">
    <source>
        <dbReference type="ARBA" id="ARBA00023242"/>
    </source>
</evidence>
<accession>A0A9P4VSV3</accession>
<gene>
    <name evidence="10" type="ORF">M501DRAFT_1013771</name>
</gene>
<comment type="subcellular location">
    <subcellularLocation>
        <location evidence="1 6 7">Nucleus</location>
    </subcellularLocation>
</comment>
<dbReference type="GO" id="GO:0000981">
    <property type="term" value="F:DNA-binding transcription factor activity, RNA polymerase II-specific"/>
    <property type="evidence" value="ECO:0007669"/>
    <property type="project" value="InterPro"/>
</dbReference>
<comment type="caution">
    <text evidence="10">The sequence shown here is derived from an EMBL/GenBank/DDBJ whole genome shotgun (WGS) entry which is preliminary data.</text>
</comment>
<feature type="region of interest" description="Disordered" evidence="8">
    <location>
        <begin position="383"/>
        <end position="428"/>
    </location>
</feature>
<dbReference type="Pfam" id="PF00046">
    <property type="entry name" value="Homeodomain"/>
    <property type="match status" value="1"/>
</dbReference>
<keyword evidence="5 6" id="KW-0539">Nucleus</keyword>
<evidence type="ECO:0000313" key="10">
    <source>
        <dbReference type="EMBL" id="KAF2842428.1"/>
    </source>
</evidence>
<dbReference type="EMBL" id="MU006090">
    <property type="protein sequence ID" value="KAF2842428.1"/>
    <property type="molecule type" value="Genomic_DNA"/>
</dbReference>
<evidence type="ECO:0000256" key="4">
    <source>
        <dbReference type="ARBA" id="ARBA00023155"/>
    </source>
</evidence>
<proteinExistence type="inferred from homology"/>
<evidence type="ECO:0000256" key="7">
    <source>
        <dbReference type="RuleBase" id="RU000682"/>
    </source>
</evidence>
<dbReference type="InterPro" id="IPR009057">
    <property type="entry name" value="Homeodomain-like_sf"/>
</dbReference>
<dbReference type="AlphaFoldDB" id="A0A9P4VSV3"/>
<organism evidence="10 11">
    <name type="scientific">Patellaria atrata CBS 101060</name>
    <dbReference type="NCBI Taxonomy" id="1346257"/>
    <lineage>
        <taxon>Eukaryota</taxon>
        <taxon>Fungi</taxon>
        <taxon>Dikarya</taxon>
        <taxon>Ascomycota</taxon>
        <taxon>Pezizomycotina</taxon>
        <taxon>Dothideomycetes</taxon>
        <taxon>Dothideomycetes incertae sedis</taxon>
        <taxon>Patellariales</taxon>
        <taxon>Patellariaceae</taxon>
        <taxon>Patellaria</taxon>
    </lineage>
</organism>
<evidence type="ECO:0000256" key="2">
    <source>
        <dbReference type="ARBA" id="ARBA00010896"/>
    </source>
</evidence>
<feature type="domain" description="Homeobox" evidence="9">
    <location>
        <begin position="1"/>
        <end position="60"/>
    </location>
</feature>
<feature type="DNA-binding region" description="Homeobox" evidence="6">
    <location>
        <begin position="3"/>
        <end position="61"/>
    </location>
</feature>
<reference evidence="10" key="1">
    <citation type="journal article" date="2020" name="Stud. Mycol.">
        <title>101 Dothideomycetes genomes: a test case for predicting lifestyles and emergence of pathogens.</title>
        <authorList>
            <person name="Haridas S."/>
            <person name="Albert R."/>
            <person name="Binder M."/>
            <person name="Bloem J."/>
            <person name="Labutti K."/>
            <person name="Salamov A."/>
            <person name="Andreopoulos B."/>
            <person name="Baker S."/>
            <person name="Barry K."/>
            <person name="Bills G."/>
            <person name="Bluhm B."/>
            <person name="Cannon C."/>
            <person name="Castanera R."/>
            <person name="Culley D."/>
            <person name="Daum C."/>
            <person name="Ezra D."/>
            <person name="Gonzalez J."/>
            <person name="Henrissat B."/>
            <person name="Kuo A."/>
            <person name="Liang C."/>
            <person name="Lipzen A."/>
            <person name="Lutzoni F."/>
            <person name="Magnuson J."/>
            <person name="Mondo S."/>
            <person name="Nolan M."/>
            <person name="Ohm R."/>
            <person name="Pangilinan J."/>
            <person name="Park H.-J."/>
            <person name="Ramirez L."/>
            <person name="Alfaro M."/>
            <person name="Sun H."/>
            <person name="Tritt A."/>
            <person name="Yoshinaga Y."/>
            <person name="Zwiers L.-H."/>
            <person name="Turgeon B."/>
            <person name="Goodwin S."/>
            <person name="Spatafora J."/>
            <person name="Crous P."/>
            <person name="Grigoriev I."/>
        </authorList>
    </citation>
    <scope>NUCLEOTIDE SEQUENCE</scope>
    <source>
        <strain evidence="10">CBS 101060</strain>
    </source>
</reference>
<evidence type="ECO:0000256" key="8">
    <source>
        <dbReference type="SAM" id="MobiDB-lite"/>
    </source>
</evidence>
<dbReference type="SUPFAM" id="SSF46689">
    <property type="entry name" value="Homeodomain-like"/>
    <property type="match status" value="1"/>
</dbReference>
<dbReference type="Gene3D" id="1.10.10.60">
    <property type="entry name" value="Homeodomain-like"/>
    <property type="match status" value="1"/>
</dbReference>
<evidence type="ECO:0000256" key="3">
    <source>
        <dbReference type="ARBA" id="ARBA00023125"/>
    </source>
</evidence>
<feature type="region of interest" description="Disordered" evidence="8">
    <location>
        <begin position="229"/>
        <end position="266"/>
    </location>
</feature>
<feature type="compositionally biased region" description="Polar residues" evidence="8">
    <location>
        <begin position="411"/>
        <end position="420"/>
    </location>
</feature>
<dbReference type="Proteomes" id="UP000799429">
    <property type="component" value="Unassembled WGS sequence"/>
</dbReference>
<keyword evidence="4 6" id="KW-0371">Homeobox</keyword>
<feature type="compositionally biased region" description="Low complexity" evidence="8">
    <location>
        <begin position="252"/>
        <end position="264"/>
    </location>
</feature>
<dbReference type="CDD" id="cd00086">
    <property type="entry name" value="homeodomain"/>
    <property type="match status" value="1"/>
</dbReference>
<dbReference type="GO" id="GO:0003677">
    <property type="term" value="F:DNA binding"/>
    <property type="evidence" value="ECO:0007669"/>
    <property type="project" value="UniProtKB-UniRule"/>
</dbReference>
<evidence type="ECO:0000259" key="9">
    <source>
        <dbReference type="PROSITE" id="PS50071"/>
    </source>
</evidence>
<dbReference type="OrthoDB" id="6159439at2759"/>
<evidence type="ECO:0000256" key="1">
    <source>
        <dbReference type="ARBA" id="ARBA00004123"/>
    </source>
</evidence>
<protein>
    <recommendedName>
        <fullName evidence="9">Homeobox domain-containing protein</fullName>
    </recommendedName>
</protein>
<sequence>MSVDVKPRLTKEQHDILEAHFQQQHKPNTNTKKGFAETLGVPLDKINNWFQNRRAKVKQDFKKSMNAYTMFQNSMMLGHQAVPVHTQFDPPPVVPLSIPHDFYTSATDVSPSSILVESIEMTPTPDMMAVQPQIQHEYNSVLDSINETTQPASMQTLFHSLVNAGYDIQQPSTKSTQPLEKYQGFETSGPQQNFGGEVQFTNSLDFNGNGTFSPVPNGLPVMDSDGMSANTSSSMQPVQTHGSISSDHSPFSGTRSISTSQSSTGVEGMSALTSVYSGWTEEKNNDQFPPSYKQENMDESIGPLDQIPQTSSPLNAAALWQQNHSINGFYQSPEVYNHSNLSTVSVNSSVPERGDSAFANLRHSEFDQNLEFPSATYSRRNSSTSALADSMSHVGIQSQKSADGQFKHPSAASNMSSSIATRRHRPRPPALGAAALRSASYSSGMPSPGTSHSNFNPDQTLRRIRSTGFNRIQKVNSGSTQRSPLIASFTEAANSPKFARHASGSFTVTTPGLSAGNGSLAPPTPLTPNELQRFPPWQPSGVKAPIHGPEHSTPESLPVTWSCDPPALDGGLFYSNTPPPGTPLDQNQVAPGRPRFVNQPIFRDTPPQSAPATQQNFPRTAFPTHSQPIVEQIPVTGYPAMDNHDENFRRPSLQDVSVAPSMLPEAAYAMPMVTSAGDLQMSYPVQFKPDGMQGIPHQQMFPPPQPLHNPMNPAMSNFTSPPDLQVYEYSPPNGSGSKATPMKIQDNRPKVYHFANAGPGDFKH</sequence>
<dbReference type="InterPro" id="IPR050720">
    <property type="entry name" value="Engrailed_Homeobox_TFs"/>
</dbReference>
<dbReference type="GO" id="GO:0016586">
    <property type="term" value="C:RSC-type complex"/>
    <property type="evidence" value="ECO:0007669"/>
    <property type="project" value="TreeGrafter"/>
</dbReference>
<keyword evidence="11" id="KW-1185">Reference proteome</keyword>
<dbReference type="PROSITE" id="PS50071">
    <property type="entry name" value="HOMEOBOX_2"/>
    <property type="match status" value="1"/>
</dbReference>
<keyword evidence="3 6" id="KW-0238">DNA-binding</keyword>
<dbReference type="PANTHER" id="PTHR24341">
    <property type="entry name" value="HOMEOBOX PROTEIN ENGRAILED"/>
    <property type="match status" value="1"/>
</dbReference>
<dbReference type="InterPro" id="IPR017970">
    <property type="entry name" value="Homeobox_CS"/>
</dbReference>